<organism evidence="1 2">
    <name type="scientific">Nanobdella aerobiophila</name>
    <dbReference type="NCBI Taxonomy" id="2586965"/>
    <lineage>
        <taxon>Archaea</taxon>
        <taxon>Nanobdellota</taxon>
        <taxon>Nanobdellia</taxon>
        <taxon>Nanobdellales</taxon>
        <taxon>Nanobdellaceae</taxon>
        <taxon>Nanobdella</taxon>
    </lineage>
</organism>
<reference evidence="2" key="1">
    <citation type="journal article" date="2022" name="Int. J. Syst. Evol. Microbiol.">
        <title>Nanobdella aerobiophila gen. nov., sp. nov., a thermoacidophilic, obligate ectosymbiotic archaeon, and proposal of Nanobdellaceae fam. nov., Nanobdellales ord. nov. and Nanobdellia class. nov.</title>
        <authorList>
            <person name="Kato S."/>
            <person name="Ogasawara A."/>
            <person name="Itoh T."/>
            <person name="Sakai H.D."/>
            <person name="Shimizu M."/>
            <person name="Yuki M."/>
            <person name="Kaneko M."/>
            <person name="Takashina T."/>
            <person name="Ohkuma M."/>
        </authorList>
    </citation>
    <scope>NUCLEOTIDE SEQUENCE [LARGE SCALE GENOMIC DNA]</scope>
    <source>
        <strain evidence="2">MJ1</strain>
    </source>
</reference>
<dbReference type="GeneID" id="74568298"/>
<proteinExistence type="predicted"/>
<gene>
    <name evidence="1" type="ORF">MJ1_0347</name>
</gene>
<dbReference type="KEGG" id="naer:MJ1_0347"/>
<evidence type="ECO:0000313" key="2">
    <source>
        <dbReference type="Proteomes" id="UP001055553"/>
    </source>
</evidence>
<dbReference type="EMBL" id="AP019769">
    <property type="protein sequence ID" value="BBL45511.1"/>
    <property type="molecule type" value="Genomic_DNA"/>
</dbReference>
<accession>A0A915SKR2</accession>
<evidence type="ECO:0008006" key="3">
    <source>
        <dbReference type="Google" id="ProtNLM"/>
    </source>
</evidence>
<sequence length="60" mass="7342">MNDKIYYDTSTIIIFLYNNDKLKNNKYYPKKKDSYTSLFGLEESLHVLFNKGEYKEFYPR</sequence>
<evidence type="ECO:0000313" key="1">
    <source>
        <dbReference type="EMBL" id="BBL45511.1"/>
    </source>
</evidence>
<keyword evidence="2" id="KW-1185">Reference proteome</keyword>
<name>A0A915SKR2_9ARCH</name>
<dbReference type="RefSeq" id="WP_258393541.1">
    <property type="nucleotide sequence ID" value="NZ_AP019769.1"/>
</dbReference>
<dbReference type="Proteomes" id="UP001055553">
    <property type="component" value="Chromosome"/>
</dbReference>
<dbReference type="AlphaFoldDB" id="A0A915SKR2"/>
<protein>
    <recommendedName>
        <fullName evidence="3">PIN domain-containing protein</fullName>
    </recommendedName>
</protein>